<reference evidence="2" key="1">
    <citation type="journal article" date="2019" name="MBio">
        <title>Virus Genomes from Deep Sea Sediments Expand the Ocean Megavirome and Support Independent Origins of Viral Gigantism.</title>
        <authorList>
            <person name="Backstrom D."/>
            <person name="Yutin N."/>
            <person name="Jorgensen S.L."/>
            <person name="Dharamshi J."/>
            <person name="Homa F."/>
            <person name="Zaremba-Niedwiedzka K."/>
            <person name="Spang A."/>
            <person name="Wolf Y.I."/>
            <person name="Koonin E.V."/>
            <person name="Ettema T.J."/>
        </authorList>
    </citation>
    <scope>NUCLEOTIDE SEQUENCE</scope>
</reference>
<keyword evidence="1" id="KW-0472">Membrane</keyword>
<feature type="transmembrane region" description="Helical" evidence="1">
    <location>
        <begin position="35"/>
        <end position="54"/>
    </location>
</feature>
<evidence type="ECO:0000313" key="2">
    <source>
        <dbReference type="EMBL" id="QBK86689.1"/>
    </source>
</evidence>
<accession>A0A481YUA2</accession>
<evidence type="ECO:0000256" key="1">
    <source>
        <dbReference type="SAM" id="Phobius"/>
    </source>
</evidence>
<gene>
    <name evidence="2" type="ORF">LCMAC103_00180</name>
</gene>
<sequence length="91" mass="9905">MRLFCVVVQRVYSFRFFCPDEAANNVAAPQMRAPALIVLAFVAAFVLVAAATPLRVLAEPHDPMDALWAWLQILFATLIGAAIAYAAVAKK</sequence>
<organism evidence="2">
    <name type="scientific">Marseillevirus LCMAC103</name>
    <dbReference type="NCBI Taxonomy" id="2506604"/>
    <lineage>
        <taxon>Viruses</taxon>
        <taxon>Varidnaviria</taxon>
        <taxon>Bamfordvirae</taxon>
        <taxon>Nucleocytoviricota</taxon>
        <taxon>Megaviricetes</taxon>
        <taxon>Pimascovirales</taxon>
        <taxon>Pimascovirales incertae sedis</taxon>
        <taxon>Marseilleviridae</taxon>
    </lineage>
</organism>
<protein>
    <submittedName>
        <fullName evidence="2">Uncharacterized protein</fullName>
    </submittedName>
</protein>
<name>A0A481YUA2_9VIRU</name>
<keyword evidence="1" id="KW-1133">Transmembrane helix</keyword>
<feature type="transmembrane region" description="Helical" evidence="1">
    <location>
        <begin position="66"/>
        <end position="88"/>
    </location>
</feature>
<proteinExistence type="predicted"/>
<dbReference type="EMBL" id="MK500335">
    <property type="protein sequence ID" value="QBK86689.1"/>
    <property type="molecule type" value="Genomic_DNA"/>
</dbReference>
<keyword evidence="1" id="KW-0812">Transmembrane</keyword>